<evidence type="ECO:0000256" key="3">
    <source>
        <dbReference type="ARBA" id="ARBA00022723"/>
    </source>
</evidence>
<dbReference type="Gene3D" id="2.10.110.10">
    <property type="entry name" value="Cysteine Rich Protein"/>
    <property type="match status" value="3"/>
</dbReference>
<dbReference type="GO" id="GO:0031941">
    <property type="term" value="C:filamentous actin"/>
    <property type="evidence" value="ECO:0007669"/>
    <property type="project" value="TreeGrafter"/>
</dbReference>
<dbReference type="PROSITE" id="PS00478">
    <property type="entry name" value="LIM_DOMAIN_1"/>
    <property type="match status" value="2"/>
</dbReference>
<feature type="domain" description="LIM zinc-binding" evidence="7">
    <location>
        <begin position="356"/>
        <end position="416"/>
    </location>
</feature>
<sequence length="417" mass="45887">MQRQFYITRPDSSVPWGFHIQGGRDFGQPLIISAVTNAGLVESYGVRAGARVISIGGDPTSSMTHQQAQQAIIRCGNELQLETIDSSGGVSEVNTSTPVGFGPARQPVIVTAGPLRLTSSMIHQPQGCSTESWKNYGANPFNPSVKYGGIVSSFNETLEPPQTTTSLRGQSPRFNRISDHVLKGSKNTSSFASDKVMNVRETNLLKPTSPKNPSSVSASSWSKSAVVTTPKANERRPMCYSCKREIHGPFVDTLKYCFCPDHFVCCQCHAPLKDQPFAEQDDQFYCVNDFVNSAASRCAKCGQPIIGTVTLALDKSWHPLCFVCSHCNKPLQDKFHVEDAGTFLCEEHWNQLHLTACARCGEPISEIDRYMEACGKQFHVKCFCCAACKTPLEGKPFHTRDNRPFCRAHAFAVALYD</sequence>
<organism evidence="9 10">
    <name type="scientific">Paragonimus westermani</name>
    <dbReference type="NCBI Taxonomy" id="34504"/>
    <lineage>
        <taxon>Eukaryota</taxon>
        <taxon>Metazoa</taxon>
        <taxon>Spiralia</taxon>
        <taxon>Lophotrochozoa</taxon>
        <taxon>Platyhelminthes</taxon>
        <taxon>Trematoda</taxon>
        <taxon>Digenea</taxon>
        <taxon>Plagiorchiida</taxon>
        <taxon>Troglotremata</taxon>
        <taxon>Troglotrematidae</taxon>
        <taxon>Paragonimus</taxon>
    </lineage>
</organism>
<keyword evidence="10" id="KW-1185">Reference proteome</keyword>
<dbReference type="AlphaFoldDB" id="A0A5J4N6D4"/>
<dbReference type="InterPro" id="IPR036034">
    <property type="entry name" value="PDZ_sf"/>
</dbReference>
<dbReference type="GO" id="GO:0003779">
    <property type="term" value="F:actin binding"/>
    <property type="evidence" value="ECO:0007669"/>
    <property type="project" value="TreeGrafter"/>
</dbReference>
<dbReference type="Proteomes" id="UP000324629">
    <property type="component" value="Unassembled WGS sequence"/>
</dbReference>
<proteinExistence type="predicted"/>
<evidence type="ECO:0000313" key="10">
    <source>
        <dbReference type="Proteomes" id="UP000324629"/>
    </source>
</evidence>
<dbReference type="PROSITE" id="PS50106">
    <property type="entry name" value="PDZ"/>
    <property type="match status" value="1"/>
</dbReference>
<name>A0A5J4N6D4_9TREM</name>
<gene>
    <name evidence="9" type="ORF">DEA37_0006368</name>
</gene>
<dbReference type="InterPro" id="IPR050604">
    <property type="entry name" value="PDZ-LIM_domain"/>
</dbReference>
<dbReference type="SMART" id="SM00132">
    <property type="entry name" value="LIM"/>
    <property type="match status" value="3"/>
</dbReference>
<reference evidence="9 10" key="1">
    <citation type="journal article" date="2019" name="Gigascience">
        <title>Whole-genome sequence of the oriental lung fluke Paragonimus westermani.</title>
        <authorList>
            <person name="Oey H."/>
            <person name="Zakrzewski M."/>
            <person name="Narain K."/>
            <person name="Devi K.R."/>
            <person name="Agatsuma T."/>
            <person name="Nawaratna S."/>
            <person name="Gobert G.N."/>
            <person name="Jones M.K."/>
            <person name="Ragan M.A."/>
            <person name="McManus D.P."/>
            <person name="Krause L."/>
        </authorList>
    </citation>
    <scope>NUCLEOTIDE SEQUENCE [LARGE SCALE GENOMIC DNA]</scope>
    <source>
        <strain evidence="9 10">IND2009</strain>
    </source>
</reference>
<evidence type="ECO:0000256" key="5">
    <source>
        <dbReference type="ARBA" id="ARBA00023038"/>
    </source>
</evidence>
<keyword evidence="3 6" id="KW-0479">Metal-binding</keyword>
<dbReference type="GO" id="GO:0030036">
    <property type="term" value="P:actin cytoskeleton organization"/>
    <property type="evidence" value="ECO:0007669"/>
    <property type="project" value="TreeGrafter"/>
</dbReference>
<evidence type="ECO:0000256" key="4">
    <source>
        <dbReference type="ARBA" id="ARBA00022833"/>
    </source>
</evidence>
<dbReference type="FunFam" id="2.30.42.10:FF:000055">
    <property type="entry name" value="PDZ and LIM domain protein 3"/>
    <property type="match status" value="1"/>
</dbReference>
<protein>
    <recommendedName>
        <fullName evidence="11">PDZ and LIM domain protein Zasp</fullName>
    </recommendedName>
</protein>
<evidence type="ECO:0000256" key="6">
    <source>
        <dbReference type="PROSITE-ProRule" id="PRU00125"/>
    </source>
</evidence>
<accession>A0A5J4N6D4</accession>
<comment type="caution">
    <text evidence="9">The sequence shown here is derived from an EMBL/GenBank/DDBJ whole genome shotgun (WGS) entry which is preliminary data.</text>
</comment>
<dbReference type="SUPFAM" id="SSF50156">
    <property type="entry name" value="PDZ domain-like"/>
    <property type="match status" value="1"/>
</dbReference>
<evidence type="ECO:0000313" key="9">
    <source>
        <dbReference type="EMBL" id="KAA3671101.1"/>
    </source>
</evidence>
<dbReference type="GO" id="GO:0046872">
    <property type="term" value="F:metal ion binding"/>
    <property type="evidence" value="ECO:0007669"/>
    <property type="project" value="UniProtKB-KW"/>
</dbReference>
<feature type="domain" description="LIM zinc-binding" evidence="7">
    <location>
        <begin position="296"/>
        <end position="355"/>
    </location>
</feature>
<dbReference type="CDD" id="cd08368">
    <property type="entry name" value="LIM"/>
    <property type="match status" value="2"/>
</dbReference>
<evidence type="ECO:0000259" key="8">
    <source>
        <dbReference type="PROSITE" id="PS50106"/>
    </source>
</evidence>
<keyword evidence="5 6" id="KW-0440">LIM domain</keyword>
<feature type="domain" description="PDZ" evidence="8">
    <location>
        <begin position="4"/>
        <end position="87"/>
    </location>
</feature>
<dbReference type="PANTHER" id="PTHR24214">
    <property type="entry name" value="PDZ AND LIM DOMAIN PROTEIN ZASP"/>
    <property type="match status" value="1"/>
</dbReference>
<dbReference type="EMBL" id="QNGE01007289">
    <property type="protein sequence ID" value="KAA3671101.1"/>
    <property type="molecule type" value="Genomic_DNA"/>
</dbReference>
<evidence type="ECO:0000256" key="2">
    <source>
        <dbReference type="ARBA" id="ARBA00022490"/>
    </source>
</evidence>
<dbReference type="GO" id="GO:0001725">
    <property type="term" value="C:stress fiber"/>
    <property type="evidence" value="ECO:0007669"/>
    <property type="project" value="TreeGrafter"/>
</dbReference>
<dbReference type="Gene3D" id="2.30.42.10">
    <property type="match status" value="1"/>
</dbReference>
<dbReference type="Pfam" id="PF00412">
    <property type="entry name" value="LIM"/>
    <property type="match status" value="3"/>
</dbReference>
<comment type="subcellular location">
    <subcellularLocation>
        <location evidence="1">Cytoplasm</location>
    </subcellularLocation>
</comment>
<dbReference type="PANTHER" id="PTHR24214:SF38">
    <property type="entry name" value="PDZ AND LIM DOMAIN PROTEIN ZASP-RELATED"/>
    <property type="match status" value="1"/>
</dbReference>
<dbReference type="GO" id="GO:0051371">
    <property type="term" value="F:muscle alpha-actinin binding"/>
    <property type="evidence" value="ECO:0007669"/>
    <property type="project" value="TreeGrafter"/>
</dbReference>
<dbReference type="GO" id="GO:0061061">
    <property type="term" value="P:muscle structure development"/>
    <property type="evidence" value="ECO:0007669"/>
    <property type="project" value="TreeGrafter"/>
</dbReference>
<dbReference type="InterPro" id="IPR001781">
    <property type="entry name" value="Znf_LIM"/>
</dbReference>
<dbReference type="Pfam" id="PF00595">
    <property type="entry name" value="PDZ"/>
    <property type="match status" value="1"/>
</dbReference>
<evidence type="ECO:0000256" key="1">
    <source>
        <dbReference type="ARBA" id="ARBA00004496"/>
    </source>
</evidence>
<dbReference type="GO" id="GO:0005737">
    <property type="term" value="C:cytoplasm"/>
    <property type="evidence" value="ECO:0007669"/>
    <property type="project" value="UniProtKB-SubCell"/>
</dbReference>
<dbReference type="SMART" id="SM00228">
    <property type="entry name" value="PDZ"/>
    <property type="match status" value="1"/>
</dbReference>
<dbReference type="PROSITE" id="PS50023">
    <property type="entry name" value="LIM_DOMAIN_2"/>
    <property type="match status" value="2"/>
</dbReference>
<dbReference type="GO" id="GO:0005912">
    <property type="term" value="C:adherens junction"/>
    <property type="evidence" value="ECO:0007669"/>
    <property type="project" value="TreeGrafter"/>
</dbReference>
<evidence type="ECO:0008006" key="11">
    <source>
        <dbReference type="Google" id="ProtNLM"/>
    </source>
</evidence>
<evidence type="ECO:0000259" key="7">
    <source>
        <dbReference type="PROSITE" id="PS50023"/>
    </source>
</evidence>
<dbReference type="InterPro" id="IPR001478">
    <property type="entry name" value="PDZ"/>
</dbReference>
<dbReference type="SUPFAM" id="SSF57716">
    <property type="entry name" value="Glucocorticoid receptor-like (DNA-binding domain)"/>
    <property type="match status" value="2"/>
</dbReference>
<keyword evidence="4 6" id="KW-0862">Zinc</keyword>
<dbReference type="CDD" id="cd23068">
    <property type="entry name" value="PDZ_ZASP52-like"/>
    <property type="match status" value="1"/>
</dbReference>
<keyword evidence="2" id="KW-0963">Cytoplasm</keyword>